<dbReference type="STRING" id="1797472.A2215_01935"/>
<dbReference type="EMBL" id="MEZY01000038">
    <property type="protein sequence ID" value="OGD63196.1"/>
    <property type="molecule type" value="Genomic_DNA"/>
</dbReference>
<proteinExistence type="predicted"/>
<name>A0A1F5E7B8_9BACT</name>
<evidence type="ECO:0000313" key="2">
    <source>
        <dbReference type="Proteomes" id="UP000178583"/>
    </source>
</evidence>
<dbReference type="Proteomes" id="UP000178583">
    <property type="component" value="Unassembled WGS sequence"/>
</dbReference>
<evidence type="ECO:0000313" key="1">
    <source>
        <dbReference type="EMBL" id="OGD63196.1"/>
    </source>
</evidence>
<gene>
    <name evidence="1" type="ORF">A2215_01935</name>
</gene>
<protein>
    <recommendedName>
        <fullName evidence="3">50S ribosomal protein L7/L12</fullName>
    </recommendedName>
</protein>
<accession>A0A1F5E7B8</accession>
<reference evidence="1 2" key="1">
    <citation type="journal article" date="2016" name="Nat. Commun.">
        <title>Thousands of microbial genomes shed light on interconnected biogeochemical processes in an aquifer system.</title>
        <authorList>
            <person name="Anantharaman K."/>
            <person name="Brown C.T."/>
            <person name="Hug L.A."/>
            <person name="Sharon I."/>
            <person name="Castelle C.J."/>
            <person name="Probst A.J."/>
            <person name="Thomas B.C."/>
            <person name="Singh A."/>
            <person name="Wilkins M.J."/>
            <person name="Karaoz U."/>
            <person name="Brodie E.L."/>
            <person name="Williams K.H."/>
            <person name="Hubbard S.S."/>
            <person name="Banfield J.F."/>
        </authorList>
    </citation>
    <scope>NUCLEOTIDE SEQUENCE [LARGE SCALE GENOMIC DNA]</scope>
</reference>
<comment type="caution">
    <text evidence="1">The sequence shown here is derived from an EMBL/GenBank/DDBJ whole genome shotgun (WGS) entry which is preliminary data.</text>
</comment>
<organism evidence="1 2">
    <name type="scientific">Candidatus Berkelbacteria bacterium RIFOXYA2_FULL_43_10</name>
    <dbReference type="NCBI Taxonomy" id="1797472"/>
    <lineage>
        <taxon>Bacteria</taxon>
        <taxon>Candidatus Berkelbacteria</taxon>
    </lineage>
</organism>
<evidence type="ECO:0008006" key="3">
    <source>
        <dbReference type="Google" id="ProtNLM"/>
    </source>
</evidence>
<dbReference type="AlphaFoldDB" id="A0A1F5E7B8"/>
<sequence>MVLSKGKYKYQKANMVTDQDLEEVRKLLDVAEGKIRQVRMKLFSTQISSQAAMLEEDEAGNAIQGVFDGENMVGTDKKMYSVPANYASKSKLIPGDVLKLNIVSDGKFLFKQIGPVSRKNLIGVLEEIDSEHFQVDVGGKKFRVLLASITYFKAKPGDKLSVVVPTEQESAWAAVDNII</sequence>